<feature type="transmembrane region" description="Helical" evidence="5">
    <location>
        <begin position="127"/>
        <end position="150"/>
    </location>
</feature>
<dbReference type="GO" id="GO:0030215">
    <property type="term" value="F:semaphorin receptor binding"/>
    <property type="evidence" value="ECO:0007669"/>
    <property type="project" value="InterPro"/>
</dbReference>
<evidence type="ECO:0000259" key="6">
    <source>
        <dbReference type="SMART" id="SM00423"/>
    </source>
</evidence>
<comment type="subcellular location">
    <subcellularLocation>
        <location evidence="1">Membrane</location>
    </subcellularLocation>
</comment>
<organism evidence="7 8">
    <name type="scientific">Candidula unifasciata</name>
    <dbReference type="NCBI Taxonomy" id="100452"/>
    <lineage>
        <taxon>Eukaryota</taxon>
        <taxon>Metazoa</taxon>
        <taxon>Spiralia</taxon>
        <taxon>Lophotrochozoa</taxon>
        <taxon>Mollusca</taxon>
        <taxon>Gastropoda</taxon>
        <taxon>Heterobranchia</taxon>
        <taxon>Euthyneura</taxon>
        <taxon>Panpulmonata</taxon>
        <taxon>Eupulmonata</taxon>
        <taxon>Stylommatophora</taxon>
        <taxon>Helicina</taxon>
        <taxon>Helicoidea</taxon>
        <taxon>Geomitridae</taxon>
        <taxon>Candidula</taxon>
    </lineage>
</organism>
<feature type="domain" description="PSI" evidence="6">
    <location>
        <begin position="46"/>
        <end position="91"/>
    </location>
</feature>
<dbReference type="GO" id="GO:0007411">
    <property type="term" value="P:axon guidance"/>
    <property type="evidence" value="ECO:0007669"/>
    <property type="project" value="TreeGrafter"/>
</dbReference>
<gene>
    <name evidence="7" type="ORF">CUNI_LOCUS17246</name>
</gene>
<evidence type="ECO:0000256" key="5">
    <source>
        <dbReference type="SAM" id="Phobius"/>
    </source>
</evidence>
<dbReference type="GO" id="GO:0005886">
    <property type="term" value="C:plasma membrane"/>
    <property type="evidence" value="ECO:0007669"/>
    <property type="project" value="TreeGrafter"/>
</dbReference>
<evidence type="ECO:0000313" key="8">
    <source>
        <dbReference type="Proteomes" id="UP000678393"/>
    </source>
</evidence>
<evidence type="ECO:0000256" key="1">
    <source>
        <dbReference type="ARBA" id="ARBA00004370"/>
    </source>
</evidence>
<dbReference type="InterPro" id="IPR027231">
    <property type="entry name" value="Semaphorin"/>
</dbReference>
<dbReference type="GO" id="GO:0071526">
    <property type="term" value="P:semaphorin-plexin signaling pathway"/>
    <property type="evidence" value="ECO:0007669"/>
    <property type="project" value="TreeGrafter"/>
</dbReference>
<sequence length="206" mass="22569">DGRIIKAINKGIHKVESVVIEDLQVLPVGDPVVNLKDKVVSIPLHRCDRATTCSACVGLQDPYCVWDDTLKCINAHTGLQSISTGKHTTCDYETNAGPNYFYKKLVACLGLISASTTGQAAGLAIEIVILAVIVSIIGSLILGFFMGFTFQACRYARDRDVFSDKNYSSLQRCRNRLSSGDNPYFHTDHSNLTSKTDELPGQPRQD</sequence>
<feature type="region of interest" description="Disordered" evidence="4">
    <location>
        <begin position="181"/>
        <end position="206"/>
    </location>
</feature>
<keyword evidence="3" id="KW-0325">Glycoprotein</keyword>
<dbReference type="GO" id="GO:0030335">
    <property type="term" value="P:positive regulation of cell migration"/>
    <property type="evidence" value="ECO:0007669"/>
    <property type="project" value="TreeGrafter"/>
</dbReference>
<evidence type="ECO:0000313" key="7">
    <source>
        <dbReference type="EMBL" id="CAG5131688.1"/>
    </source>
</evidence>
<keyword evidence="8" id="KW-1185">Reference proteome</keyword>
<dbReference type="InterPro" id="IPR016201">
    <property type="entry name" value="PSI"/>
</dbReference>
<keyword evidence="5" id="KW-0812">Transmembrane</keyword>
<keyword evidence="5" id="KW-1133">Transmembrane helix</keyword>
<accession>A0A8S3ZUL3</accession>
<dbReference type="PANTHER" id="PTHR11036:SF127">
    <property type="entry name" value="SEMAPHORIN-1A"/>
    <property type="match status" value="1"/>
</dbReference>
<evidence type="ECO:0000256" key="3">
    <source>
        <dbReference type="ARBA" id="ARBA00023180"/>
    </source>
</evidence>
<feature type="non-terminal residue" evidence="7">
    <location>
        <position position="1"/>
    </location>
</feature>
<dbReference type="Proteomes" id="UP000678393">
    <property type="component" value="Unassembled WGS sequence"/>
</dbReference>
<evidence type="ECO:0000256" key="2">
    <source>
        <dbReference type="ARBA" id="ARBA00023136"/>
    </source>
</evidence>
<dbReference type="OrthoDB" id="10597787at2759"/>
<dbReference type="PANTHER" id="PTHR11036">
    <property type="entry name" value="SEMAPHORIN"/>
    <property type="match status" value="1"/>
</dbReference>
<reference evidence="7" key="1">
    <citation type="submission" date="2021-04" db="EMBL/GenBank/DDBJ databases">
        <authorList>
            <consortium name="Molecular Ecology Group"/>
        </authorList>
    </citation>
    <scope>NUCLEOTIDE SEQUENCE</scope>
</reference>
<dbReference type="AlphaFoldDB" id="A0A8S3ZUL3"/>
<comment type="caution">
    <text evidence="7">The sequence shown here is derived from an EMBL/GenBank/DDBJ whole genome shotgun (WGS) entry which is preliminary data.</text>
</comment>
<dbReference type="Gene3D" id="3.30.1680.10">
    <property type="entry name" value="ligand-binding face of the semaphorins, domain 2"/>
    <property type="match status" value="1"/>
</dbReference>
<dbReference type="SUPFAM" id="SSF103575">
    <property type="entry name" value="Plexin repeat"/>
    <property type="match status" value="1"/>
</dbReference>
<dbReference type="EMBL" id="CAJHNH020004791">
    <property type="protein sequence ID" value="CAG5131688.1"/>
    <property type="molecule type" value="Genomic_DNA"/>
</dbReference>
<name>A0A8S3ZUL3_9EUPU</name>
<dbReference type="GO" id="GO:0045499">
    <property type="term" value="F:chemorepellent activity"/>
    <property type="evidence" value="ECO:0007669"/>
    <property type="project" value="TreeGrafter"/>
</dbReference>
<dbReference type="Pfam" id="PF01437">
    <property type="entry name" value="PSI"/>
    <property type="match status" value="1"/>
</dbReference>
<dbReference type="SMART" id="SM00423">
    <property type="entry name" value="PSI"/>
    <property type="match status" value="1"/>
</dbReference>
<evidence type="ECO:0000256" key="4">
    <source>
        <dbReference type="SAM" id="MobiDB-lite"/>
    </source>
</evidence>
<protein>
    <recommendedName>
        <fullName evidence="6">PSI domain-containing protein</fullName>
    </recommendedName>
</protein>
<keyword evidence="2 5" id="KW-0472">Membrane</keyword>
<proteinExistence type="predicted"/>
<dbReference type="InterPro" id="IPR002165">
    <property type="entry name" value="Plexin_repeat"/>
</dbReference>